<dbReference type="SUPFAM" id="SSF56059">
    <property type="entry name" value="Glutathione synthetase ATP-binding domain-like"/>
    <property type="match status" value="1"/>
</dbReference>
<keyword evidence="11" id="KW-0067">ATP-binding</keyword>
<dbReference type="InterPro" id="IPR013815">
    <property type="entry name" value="ATP_grasp_subdomain_1"/>
</dbReference>
<evidence type="ECO:0000256" key="11">
    <source>
        <dbReference type="ARBA" id="ARBA00022840"/>
    </source>
</evidence>
<dbReference type="GO" id="GO:0008986">
    <property type="term" value="F:pyruvate, water dikinase activity"/>
    <property type="evidence" value="ECO:0007669"/>
    <property type="project" value="UniProtKB-EC"/>
</dbReference>
<keyword evidence="12" id="KW-0460">Magnesium</keyword>
<keyword evidence="7 17" id="KW-0808">Transferase</keyword>
<organism evidence="17 18">
    <name type="scientific">Candidatus Burkholderia pumila</name>
    <dbReference type="NCBI Taxonomy" id="1090375"/>
    <lineage>
        <taxon>Bacteria</taxon>
        <taxon>Pseudomonadati</taxon>
        <taxon>Pseudomonadota</taxon>
        <taxon>Betaproteobacteria</taxon>
        <taxon>Burkholderiales</taxon>
        <taxon>Burkholderiaceae</taxon>
        <taxon>Burkholderia</taxon>
    </lineage>
</organism>
<comment type="cofactor">
    <cofactor evidence="1">
        <name>Mg(2+)</name>
        <dbReference type="ChEBI" id="CHEBI:18420"/>
    </cofactor>
</comment>
<evidence type="ECO:0000256" key="13">
    <source>
        <dbReference type="ARBA" id="ARBA00033470"/>
    </source>
</evidence>
<evidence type="ECO:0000313" key="18">
    <source>
        <dbReference type="Proteomes" id="UP000242951"/>
    </source>
</evidence>
<evidence type="ECO:0000256" key="9">
    <source>
        <dbReference type="ARBA" id="ARBA00022741"/>
    </source>
</evidence>
<feature type="domain" description="Pyruvate phosphate dikinase AMP/ATP-binding" evidence="16">
    <location>
        <begin position="1"/>
        <end position="224"/>
    </location>
</feature>
<dbReference type="InterPro" id="IPR006319">
    <property type="entry name" value="PEP_synth"/>
</dbReference>
<sequence>MRSSATAEDLPDASFAGQQESYLNMVGIEDVLDRMKHVFASLYNDRAISYRVHKGFMHTEVGLSAGVQRMVRSDVGAAGVMFTIDTKSGFKETVFITASYGLGETIGQGAVNPDEFRVFKQTLAQDKYPIIRRSIGSKLIKMEFTKPGEPGRVKAVDVPHEQRNRFSITYEDVIQLAKYAIVIEKHYERPMDIEWGKDGCDGKIFILQARPEKVKSQVSGKAEMRFKLKGQSNVLATGRAIGQKIGAGPVRVIHDPSEMERVQPGDVLVAYMTNPNWEPVMKRASAHRDESRRTYLPRGNHRA</sequence>
<evidence type="ECO:0000256" key="4">
    <source>
        <dbReference type="ARBA" id="ARBA00007837"/>
    </source>
</evidence>
<evidence type="ECO:0000256" key="5">
    <source>
        <dbReference type="ARBA" id="ARBA00011996"/>
    </source>
</evidence>
<dbReference type="Gene3D" id="3.30.1490.20">
    <property type="entry name" value="ATP-grasp fold, A domain"/>
    <property type="match status" value="1"/>
</dbReference>
<comment type="similarity">
    <text evidence="4">Belongs to the PEP-utilizing enzyme family.</text>
</comment>
<keyword evidence="9" id="KW-0547">Nucleotide-binding</keyword>
<dbReference type="Pfam" id="PF01326">
    <property type="entry name" value="PPDK_N"/>
    <property type="match status" value="1"/>
</dbReference>
<name>A0ABR5HPK5_9BURK</name>
<keyword evidence="10" id="KW-0418">Kinase</keyword>
<evidence type="ECO:0000256" key="8">
    <source>
        <dbReference type="ARBA" id="ARBA00022723"/>
    </source>
</evidence>
<reference evidence="17 18" key="1">
    <citation type="submission" date="2015-06" db="EMBL/GenBank/DDBJ databases">
        <title>Comparative genomics of Burkholderia leaf nodule symbionts.</title>
        <authorList>
            <person name="Carlier A."/>
            <person name="Eberl L."/>
            <person name="Pinto-Carbo M."/>
        </authorList>
    </citation>
    <scope>NUCLEOTIDE SEQUENCE [LARGE SCALE GENOMIC DNA]</scope>
    <source>
        <strain evidence="17 18">UZHbot3</strain>
    </source>
</reference>
<dbReference type="Proteomes" id="UP000242951">
    <property type="component" value="Unassembled WGS sequence"/>
</dbReference>
<evidence type="ECO:0000256" key="3">
    <source>
        <dbReference type="ARBA" id="ARBA00004742"/>
    </source>
</evidence>
<evidence type="ECO:0000256" key="10">
    <source>
        <dbReference type="ARBA" id="ARBA00022777"/>
    </source>
</evidence>
<evidence type="ECO:0000256" key="14">
    <source>
        <dbReference type="ARBA" id="ARBA00047700"/>
    </source>
</evidence>
<dbReference type="Gene3D" id="3.50.30.10">
    <property type="entry name" value="Phosphohistidine domain"/>
    <property type="match status" value="1"/>
</dbReference>
<dbReference type="EMBL" id="LELG01000003">
    <property type="protein sequence ID" value="KMQ81244.1"/>
    <property type="molecule type" value="Genomic_DNA"/>
</dbReference>
<dbReference type="Gene3D" id="3.30.470.20">
    <property type="entry name" value="ATP-grasp fold, B domain"/>
    <property type="match status" value="1"/>
</dbReference>
<dbReference type="InterPro" id="IPR002192">
    <property type="entry name" value="PPDK_AMP/ATP-bd"/>
</dbReference>
<keyword evidence="18" id="KW-1185">Reference proteome</keyword>
<evidence type="ECO:0000256" key="6">
    <source>
        <dbReference type="ARBA" id="ARBA00021623"/>
    </source>
</evidence>
<evidence type="ECO:0000256" key="7">
    <source>
        <dbReference type="ARBA" id="ARBA00022679"/>
    </source>
</evidence>
<keyword evidence="8" id="KW-0479">Metal-binding</keyword>
<comment type="caution">
    <text evidence="17">The sequence shown here is derived from an EMBL/GenBank/DDBJ whole genome shotgun (WGS) entry which is preliminary data.</text>
</comment>
<accession>A0ABR5HPK5</accession>
<evidence type="ECO:0000313" key="17">
    <source>
        <dbReference type="EMBL" id="KMQ81244.1"/>
    </source>
</evidence>
<evidence type="ECO:0000259" key="16">
    <source>
        <dbReference type="Pfam" id="PF01326"/>
    </source>
</evidence>
<dbReference type="EC" id="2.7.9.2" evidence="5"/>
<proteinExistence type="inferred from homology"/>
<evidence type="ECO:0000256" key="1">
    <source>
        <dbReference type="ARBA" id="ARBA00001946"/>
    </source>
</evidence>
<evidence type="ECO:0000256" key="12">
    <source>
        <dbReference type="ARBA" id="ARBA00022842"/>
    </source>
</evidence>
<protein>
    <recommendedName>
        <fullName evidence="6">Phosphoenolpyruvate synthase</fullName>
        <ecNumber evidence="5">2.7.9.2</ecNumber>
    </recommendedName>
    <alternativeName>
        <fullName evidence="13">Pyruvate, water dikinase</fullName>
    </alternativeName>
</protein>
<comment type="pathway">
    <text evidence="3">Carbohydrate biosynthesis; gluconeogenesis.</text>
</comment>
<evidence type="ECO:0000256" key="2">
    <source>
        <dbReference type="ARBA" id="ARBA00002988"/>
    </source>
</evidence>
<dbReference type="PANTHER" id="PTHR43030">
    <property type="entry name" value="PHOSPHOENOLPYRUVATE SYNTHASE"/>
    <property type="match status" value="1"/>
</dbReference>
<gene>
    <name evidence="17" type="ORF">BPMI_01992c</name>
</gene>
<comment type="function">
    <text evidence="2">Catalyzes the phosphorylation of pyruvate to phosphoenolpyruvate.</text>
</comment>
<dbReference type="PANTHER" id="PTHR43030:SF1">
    <property type="entry name" value="PHOSPHOENOLPYRUVATE SYNTHASE"/>
    <property type="match status" value="1"/>
</dbReference>
<feature type="region of interest" description="Disordered" evidence="15">
    <location>
        <begin position="282"/>
        <end position="303"/>
    </location>
</feature>
<evidence type="ECO:0000256" key="15">
    <source>
        <dbReference type="SAM" id="MobiDB-lite"/>
    </source>
</evidence>
<comment type="catalytic activity">
    <reaction evidence="14">
        <text>pyruvate + ATP + H2O = phosphoenolpyruvate + AMP + phosphate + 2 H(+)</text>
        <dbReference type="Rhea" id="RHEA:11364"/>
        <dbReference type="ChEBI" id="CHEBI:15361"/>
        <dbReference type="ChEBI" id="CHEBI:15377"/>
        <dbReference type="ChEBI" id="CHEBI:15378"/>
        <dbReference type="ChEBI" id="CHEBI:30616"/>
        <dbReference type="ChEBI" id="CHEBI:43474"/>
        <dbReference type="ChEBI" id="CHEBI:58702"/>
        <dbReference type="ChEBI" id="CHEBI:456215"/>
        <dbReference type="EC" id="2.7.9.2"/>
    </reaction>
</comment>